<evidence type="ECO:0000256" key="6">
    <source>
        <dbReference type="ARBA" id="ARBA00023125"/>
    </source>
</evidence>
<reference evidence="15" key="1">
    <citation type="journal article" date="2021" name="G3 (Bethesda)">
        <title>Genome and transcriptome analysis of the beet armyworm Spodoptera exigua reveals targets for pest control. .</title>
        <authorList>
            <person name="Simon S."/>
            <person name="Breeschoten T."/>
            <person name="Jansen H.J."/>
            <person name="Dirks R.P."/>
            <person name="Schranz M.E."/>
            <person name="Ros V.I.D."/>
        </authorList>
    </citation>
    <scope>NUCLEOTIDE SEQUENCE</scope>
    <source>
        <strain evidence="15">TB_SE_WUR_2020</strain>
    </source>
</reference>
<dbReference type="PANTHER" id="PTHR24388:SF54">
    <property type="entry name" value="PROTEIN ESCARGOT"/>
    <property type="match status" value="1"/>
</dbReference>
<feature type="domain" description="C2H2-type" evidence="12">
    <location>
        <begin position="1052"/>
        <end position="1079"/>
    </location>
</feature>
<feature type="domain" description="RanBP2-type" evidence="13">
    <location>
        <begin position="724"/>
        <end position="753"/>
    </location>
</feature>
<protein>
    <submittedName>
        <fullName evidence="15">Uncharacterized protein</fullName>
    </submittedName>
</protein>
<evidence type="ECO:0000259" key="13">
    <source>
        <dbReference type="PROSITE" id="PS50199"/>
    </source>
</evidence>
<evidence type="ECO:0000256" key="8">
    <source>
        <dbReference type="ARBA" id="ARBA00037948"/>
    </source>
</evidence>
<comment type="similarity">
    <text evidence="8">Belongs to the snail C2H2-type zinc-finger protein family.</text>
</comment>
<dbReference type="SMART" id="SM00355">
    <property type="entry name" value="ZnF_C2H2"/>
    <property type="match status" value="12"/>
</dbReference>
<evidence type="ECO:0000256" key="11">
    <source>
        <dbReference type="SAM" id="MobiDB-lite"/>
    </source>
</evidence>
<dbReference type="PANTHER" id="PTHR24388">
    <property type="entry name" value="ZINC FINGER PROTEIN"/>
    <property type="match status" value="1"/>
</dbReference>
<proteinExistence type="inferred from homology"/>
<dbReference type="EMBL" id="JACEFF010000711">
    <property type="protein sequence ID" value="KAH9632422.1"/>
    <property type="molecule type" value="Genomic_DNA"/>
</dbReference>
<feature type="binding site" evidence="10">
    <location>
        <position position="127"/>
    </location>
    <ligand>
        <name>Zn(2+)</name>
        <dbReference type="ChEBI" id="CHEBI:29105"/>
    </ligand>
</feature>
<feature type="domain" description="C2H2-type" evidence="12">
    <location>
        <begin position="1135"/>
        <end position="1162"/>
    </location>
</feature>
<evidence type="ECO:0000313" key="16">
    <source>
        <dbReference type="Proteomes" id="UP000814243"/>
    </source>
</evidence>
<dbReference type="InterPro" id="IPR036236">
    <property type="entry name" value="Znf_C2H2_sf"/>
</dbReference>
<evidence type="ECO:0000256" key="10">
    <source>
        <dbReference type="PROSITE-ProRule" id="PRU01263"/>
    </source>
</evidence>
<feature type="domain" description="C2H2-type" evidence="12">
    <location>
        <begin position="245"/>
        <end position="268"/>
    </location>
</feature>
<feature type="region of interest" description="Disordered" evidence="11">
    <location>
        <begin position="971"/>
        <end position="991"/>
    </location>
</feature>
<evidence type="ECO:0000256" key="3">
    <source>
        <dbReference type="ARBA" id="ARBA00022737"/>
    </source>
</evidence>
<keyword evidence="5 10" id="KW-0862">Zinc</keyword>
<dbReference type="GO" id="GO:0000981">
    <property type="term" value="F:DNA-binding transcription factor activity, RNA polymerase II-specific"/>
    <property type="evidence" value="ECO:0007669"/>
    <property type="project" value="TreeGrafter"/>
</dbReference>
<feature type="binding site" evidence="10">
    <location>
        <position position="124"/>
    </location>
    <ligand>
        <name>Zn(2+)</name>
        <dbReference type="ChEBI" id="CHEBI:29105"/>
    </ligand>
</feature>
<accession>A0A922M9Q5</accession>
<evidence type="ECO:0000256" key="7">
    <source>
        <dbReference type="ARBA" id="ARBA00023242"/>
    </source>
</evidence>
<dbReference type="PROSITE" id="PS51915">
    <property type="entry name" value="ZAD"/>
    <property type="match status" value="1"/>
</dbReference>
<feature type="domain" description="C2H2-type" evidence="12">
    <location>
        <begin position="1199"/>
        <end position="1226"/>
    </location>
</feature>
<feature type="domain" description="C2H2-type" evidence="12">
    <location>
        <begin position="1227"/>
        <end position="1254"/>
    </location>
</feature>
<feature type="domain" description="C2H2-type" evidence="12">
    <location>
        <begin position="1255"/>
        <end position="1283"/>
    </location>
</feature>
<dbReference type="Gene3D" id="3.30.160.60">
    <property type="entry name" value="Classic Zinc Finger"/>
    <property type="match status" value="5"/>
</dbReference>
<dbReference type="GO" id="GO:0000978">
    <property type="term" value="F:RNA polymerase II cis-regulatory region sequence-specific DNA binding"/>
    <property type="evidence" value="ECO:0007669"/>
    <property type="project" value="TreeGrafter"/>
</dbReference>
<evidence type="ECO:0000256" key="9">
    <source>
        <dbReference type="PROSITE-ProRule" id="PRU00322"/>
    </source>
</evidence>
<dbReference type="PROSITE" id="PS00028">
    <property type="entry name" value="ZINC_FINGER_C2H2_1"/>
    <property type="match status" value="10"/>
</dbReference>
<name>A0A922M9Q5_SPOEX</name>
<keyword evidence="3" id="KW-0677">Repeat</keyword>
<keyword evidence="2 10" id="KW-0479">Metal-binding</keyword>
<dbReference type="InterPro" id="IPR013087">
    <property type="entry name" value="Znf_C2H2_type"/>
</dbReference>
<feature type="domain" description="ZAD" evidence="14">
    <location>
        <begin position="69"/>
        <end position="151"/>
    </location>
</feature>
<gene>
    <name evidence="15" type="ORF">HF086_010815</name>
</gene>
<feature type="domain" description="C2H2-type" evidence="12">
    <location>
        <begin position="1110"/>
        <end position="1132"/>
    </location>
</feature>
<dbReference type="InterPro" id="IPR001876">
    <property type="entry name" value="Znf_RanBP2"/>
</dbReference>
<feature type="binding site" evidence="10">
    <location>
        <position position="71"/>
    </location>
    <ligand>
        <name>Zn(2+)</name>
        <dbReference type="ChEBI" id="CHEBI:29105"/>
    </ligand>
</feature>
<dbReference type="SUPFAM" id="SSF57667">
    <property type="entry name" value="beta-beta-alpha zinc fingers"/>
    <property type="match status" value="6"/>
</dbReference>
<dbReference type="Pfam" id="PF00096">
    <property type="entry name" value="zf-C2H2"/>
    <property type="match status" value="1"/>
</dbReference>
<dbReference type="InterPro" id="IPR050527">
    <property type="entry name" value="Snail/Krueppel_Znf"/>
</dbReference>
<dbReference type="PROSITE" id="PS50157">
    <property type="entry name" value="ZINC_FINGER_C2H2_2"/>
    <property type="match status" value="8"/>
</dbReference>
<dbReference type="Pfam" id="PF12874">
    <property type="entry name" value="zf-met"/>
    <property type="match status" value="2"/>
</dbReference>
<evidence type="ECO:0000313" key="15">
    <source>
        <dbReference type="EMBL" id="KAH9632422.1"/>
    </source>
</evidence>
<dbReference type="GO" id="GO:0008270">
    <property type="term" value="F:zinc ion binding"/>
    <property type="evidence" value="ECO:0007669"/>
    <property type="project" value="UniProtKB-UniRule"/>
</dbReference>
<keyword evidence="7" id="KW-0539">Nucleus</keyword>
<dbReference type="SMART" id="SM00868">
    <property type="entry name" value="zf-AD"/>
    <property type="match status" value="1"/>
</dbReference>
<evidence type="ECO:0000256" key="1">
    <source>
        <dbReference type="ARBA" id="ARBA00004123"/>
    </source>
</evidence>
<keyword evidence="4 9" id="KW-0863">Zinc-finger</keyword>
<dbReference type="PROSITE" id="PS01358">
    <property type="entry name" value="ZF_RANBP2_1"/>
    <property type="match status" value="1"/>
</dbReference>
<organism evidence="15 16">
    <name type="scientific">Spodoptera exigua</name>
    <name type="common">Beet armyworm</name>
    <name type="synonym">Noctua fulgens</name>
    <dbReference type="NCBI Taxonomy" id="7107"/>
    <lineage>
        <taxon>Eukaryota</taxon>
        <taxon>Metazoa</taxon>
        <taxon>Ecdysozoa</taxon>
        <taxon>Arthropoda</taxon>
        <taxon>Hexapoda</taxon>
        <taxon>Insecta</taxon>
        <taxon>Pterygota</taxon>
        <taxon>Neoptera</taxon>
        <taxon>Endopterygota</taxon>
        <taxon>Lepidoptera</taxon>
        <taxon>Glossata</taxon>
        <taxon>Ditrysia</taxon>
        <taxon>Noctuoidea</taxon>
        <taxon>Noctuidae</taxon>
        <taxon>Amphipyrinae</taxon>
        <taxon>Spodoptera</taxon>
    </lineage>
</organism>
<dbReference type="Gene3D" id="4.10.1060.10">
    <property type="entry name" value="Zinc finger, RanBP2-type"/>
    <property type="match status" value="1"/>
</dbReference>
<dbReference type="Pfam" id="PF07776">
    <property type="entry name" value="zf-AD"/>
    <property type="match status" value="1"/>
</dbReference>
<dbReference type="SUPFAM" id="SSF57716">
    <property type="entry name" value="Glucocorticoid receptor-like (DNA-binding domain)"/>
    <property type="match status" value="1"/>
</dbReference>
<evidence type="ECO:0000259" key="14">
    <source>
        <dbReference type="PROSITE" id="PS51915"/>
    </source>
</evidence>
<comment type="subcellular location">
    <subcellularLocation>
        <location evidence="1">Nucleus</location>
    </subcellularLocation>
</comment>
<keyword evidence="6" id="KW-0238">DNA-binding</keyword>
<dbReference type="GO" id="GO:0005634">
    <property type="term" value="C:nucleus"/>
    <property type="evidence" value="ECO:0007669"/>
    <property type="project" value="InterPro"/>
</dbReference>
<evidence type="ECO:0000259" key="12">
    <source>
        <dbReference type="PROSITE" id="PS50157"/>
    </source>
</evidence>
<dbReference type="PROSITE" id="PS50199">
    <property type="entry name" value="ZF_RANBP2_2"/>
    <property type="match status" value="1"/>
</dbReference>
<evidence type="ECO:0000256" key="5">
    <source>
        <dbReference type="ARBA" id="ARBA00022833"/>
    </source>
</evidence>
<dbReference type="Proteomes" id="UP000814243">
    <property type="component" value="Unassembled WGS sequence"/>
</dbReference>
<comment type="caution">
    <text evidence="15">The sequence shown here is derived from an EMBL/GenBank/DDBJ whole genome shotgun (WGS) entry which is preliminary data.</text>
</comment>
<dbReference type="Gene3D" id="3.40.1800.20">
    <property type="match status" value="1"/>
</dbReference>
<dbReference type="InterPro" id="IPR012934">
    <property type="entry name" value="Znf_AD"/>
</dbReference>
<feature type="binding site" evidence="10">
    <location>
        <position position="74"/>
    </location>
    <ligand>
        <name>Zn(2+)</name>
        <dbReference type="ChEBI" id="CHEBI:29105"/>
    </ligand>
</feature>
<feature type="compositionally biased region" description="Acidic residues" evidence="11">
    <location>
        <begin position="974"/>
        <end position="983"/>
    </location>
</feature>
<evidence type="ECO:0000256" key="4">
    <source>
        <dbReference type="ARBA" id="ARBA00022771"/>
    </source>
</evidence>
<evidence type="ECO:0000256" key="2">
    <source>
        <dbReference type="ARBA" id="ARBA00022723"/>
    </source>
</evidence>
<sequence length="1308" mass="151331">MDDDIFPVLCPTNAKKTYSKSFKKMVKTPSVTKDVSEPPKPPPKPCYPGVPLTTKVAVEFLLNGKLKTEVCRYCLKISPALSDLDQVLHIAGTGVLYKVSLRQMIASFYPFKANENEKYPEKICQKCVDRTLNAYFFTQQCDQAERALKNCFDDIDEKLSKLDPIDRPKKRGRQKLNPNHNVLYVEHEKVMDYAEPAYHIINIEAESLSKEPIWNEFECKRCWQVLPNLESLLNHDKTHPKSMWYNCRLCGKSFVKLTQLKKHFNVIHVKGCENKPKVDKSFKCQECGNVTEDYAQHLQHIEKHKFKTVMRYLVERKTDQLCLVCLKKSTDLVNLDKEVSIHGSCPELVGDKSLYTVLSSTLPDPKSYKYQELYVPHTANIMTISKRKRKYNEISDTNIDSLCYKLSLPEIVYKNKFKTEDFYYYVFCEPEEDSTVTTNVAKKPKIVEIDEHDTVNSLKDNENNKLIVNEVKTMSNVEHNDNNDLLTDDESNDDMMGTNAKESKIIDDELYELIDSDSSIESNESINCFTDRHINDKIETCDYYNKDDNELATNSGQEAINDNTTCFRETFKNKSSACITEFKFANPIVLEINDNGKCETKCDPVNMYNTEEISSNDNVLKIKNNLSWIFTNTSEYNTLRDTEINGTKDVFNKRCKICWIFKPNKCENCNKLKEGINETVIEEKQDIAAKKTEYDALNNNNIITSIDKNKEAEAKPEKRANKHKIDMWQCEVCLINNTNDRSTCVCCESKRYNENGNTKIIFGINKTFLPVTPEHKESEKQEKPQILEIENTSMMQLENVTVEKKVQMQMVENKNVITAQSMDVEIETDRYVANIINEEMEVEELSTPFIPTFNPTPINMLASNIGPFVGTNIQFNIGSTPPQYAKTGRKIKKVARTIPKAFHKERLDLCVTLMLRDLKKIEPSANVFVQVSPPPIMAPLENLDELLEENEIVDESKLKIDVLEDEFRVKTDSESETEAEPEISSEGSKSDTVTNIPIAPIDNLARTATKTYMNKKLVNGLQNQSSKYSVDVCSEFLTFNKRKKVKKEPVKYTCPFCNKHFISIYFLKRHIFKHNNKKAECKICNNVYNSKFLLFEHRRVAHLKPESFYMTCKVCGRNYTDIDKLQDHEQIHRIKPCELCNKVFTTQAHYENHIQKHSAKLKLHTKLHAQTCSFCEKECVNDNELSLHVNKIHLQIKPYSCDMCDRQFYTENNLKCHKKVHSMPSKETCEFCNKTLKSRKQLVIHVRKHIGVKPFGCQICGQFFYSALKVRKHMRLSHGGNFYCRICKSIFPTKYELKEHVNRDHSII</sequence>
<feature type="domain" description="C2H2-type" evidence="12">
    <location>
        <begin position="1170"/>
        <end position="1198"/>
    </location>
</feature>